<accession>A0A7J9AS26</accession>
<reference evidence="1 2" key="1">
    <citation type="journal article" date="2019" name="Genome Biol. Evol.">
        <title>Insights into the evolution of the New World diploid cottons (Gossypium, subgenus Houzingenia) based on genome sequencing.</title>
        <authorList>
            <person name="Grover C.E."/>
            <person name="Arick M.A. 2nd"/>
            <person name="Thrash A."/>
            <person name="Conover J.L."/>
            <person name="Sanders W.S."/>
            <person name="Peterson D.G."/>
            <person name="Frelichowski J.E."/>
            <person name="Scheffler J.A."/>
            <person name="Scheffler B.E."/>
            <person name="Wendel J.F."/>
        </authorList>
    </citation>
    <scope>NUCLEOTIDE SEQUENCE [LARGE SCALE GENOMIC DNA]</scope>
    <source>
        <strain evidence="1">4</strain>
        <tissue evidence="1">Leaf</tissue>
    </source>
</reference>
<keyword evidence="2" id="KW-1185">Reference proteome</keyword>
<dbReference type="AlphaFoldDB" id="A0A7J9AS26"/>
<gene>
    <name evidence="1" type="ORF">Golax_002056</name>
</gene>
<proteinExistence type="predicted"/>
<dbReference type="Proteomes" id="UP000593574">
    <property type="component" value="Unassembled WGS sequence"/>
</dbReference>
<evidence type="ECO:0000313" key="2">
    <source>
        <dbReference type="Proteomes" id="UP000593574"/>
    </source>
</evidence>
<comment type="caution">
    <text evidence="1">The sequence shown here is derived from an EMBL/GenBank/DDBJ whole genome shotgun (WGS) entry which is preliminary data.</text>
</comment>
<evidence type="ECO:0000313" key="1">
    <source>
        <dbReference type="EMBL" id="MBA0726214.1"/>
    </source>
</evidence>
<feature type="non-terminal residue" evidence="1">
    <location>
        <position position="57"/>
    </location>
</feature>
<dbReference type="EMBL" id="JABEZV010000012">
    <property type="protein sequence ID" value="MBA0726214.1"/>
    <property type="molecule type" value="Genomic_DNA"/>
</dbReference>
<name>A0A7J9AS26_9ROSI</name>
<protein>
    <submittedName>
        <fullName evidence="1">Uncharacterized protein</fullName>
    </submittedName>
</protein>
<organism evidence="1 2">
    <name type="scientific">Gossypium laxum</name>
    <dbReference type="NCBI Taxonomy" id="34288"/>
    <lineage>
        <taxon>Eukaryota</taxon>
        <taxon>Viridiplantae</taxon>
        <taxon>Streptophyta</taxon>
        <taxon>Embryophyta</taxon>
        <taxon>Tracheophyta</taxon>
        <taxon>Spermatophyta</taxon>
        <taxon>Magnoliopsida</taxon>
        <taxon>eudicotyledons</taxon>
        <taxon>Gunneridae</taxon>
        <taxon>Pentapetalae</taxon>
        <taxon>rosids</taxon>
        <taxon>malvids</taxon>
        <taxon>Malvales</taxon>
        <taxon>Malvaceae</taxon>
        <taxon>Malvoideae</taxon>
        <taxon>Gossypium</taxon>
    </lineage>
</organism>
<sequence length="57" mass="6447">MGEMLSVADFVIAVYPAVSSTDNGRATKKVRRWPDLPPEIDDLTVDENGRKFPELWL</sequence>